<dbReference type="Proteomes" id="UP000245916">
    <property type="component" value="Unassembled WGS sequence"/>
</dbReference>
<accession>A0A2U2J3C4</accession>
<evidence type="ECO:0000313" key="2">
    <source>
        <dbReference type="EMBL" id="PWG02846.1"/>
    </source>
</evidence>
<keyword evidence="3" id="KW-1185">Reference proteome</keyword>
<evidence type="ECO:0000256" key="1">
    <source>
        <dbReference type="SAM" id="MobiDB-lite"/>
    </source>
</evidence>
<proteinExistence type="predicted"/>
<evidence type="ECO:0000313" key="3">
    <source>
        <dbReference type="Proteomes" id="UP000245916"/>
    </source>
</evidence>
<name>A0A2U2J3C4_9SPHN</name>
<dbReference type="EMBL" id="QFFF01000001">
    <property type="protein sequence ID" value="PWG02846.1"/>
    <property type="molecule type" value="Genomic_DNA"/>
</dbReference>
<protein>
    <submittedName>
        <fullName evidence="2">Uncharacterized protein</fullName>
    </submittedName>
</protein>
<comment type="caution">
    <text evidence="2">The sequence shown here is derived from an EMBL/GenBank/DDBJ whole genome shotgun (WGS) entry which is preliminary data.</text>
</comment>
<dbReference type="AlphaFoldDB" id="A0A2U2J3C4"/>
<feature type="region of interest" description="Disordered" evidence="1">
    <location>
        <begin position="77"/>
        <end position="100"/>
    </location>
</feature>
<sequence>MIYAVIPVLVLGMLSYMFWRTAAQMRRDRVFNERKATRGKRAFTRLHRARFLLNRAFRLTNEEPPWHSELRSRLDQVPAAADETVERRPATGAAAPTNRA</sequence>
<reference evidence="2 3" key="1">
    <citation type="submission" date="2018-05" db="EMBL/GenBank/DDBJ databases">
        <title>Genome of Sphingosinicella humi QZX222.</title>
        <authorList>
            <person name="Qiao Z."/>
            <person name="Wang G."/>
        </authorList>
    </citation>
    <scope>NUCLEOTIDE SEQUENCE [LARGE SCALE GENOMIC DNA]</scope>
    <source>
        <strain evidence="2 3">QZX222</strain>
    </source>
</reference>
<gene>
    <name evidence="2" type="ORF">DF286_08170</name>
</gene>
<organism evidence="2 3">
    <name type="scientific">Allosphingosinicella humi</name>
    <dbReference type="NCBI Taxonomy" id="2068657"/>
    <lineage>
        <taxon>Bacteria</taxon>
        <taxon>Pseudomonadati</taxon>
        <taxon>Pseudomonadota</taxon>
        <taxon>Alphaproteobacteria</taxon>
        <taxon>Sphingomonadales</taxon>
        <taxon>Sphingomonadaceae</taxon>
        <taxon>Allosphingosinicella</taxon>
    </lineage>
</organism>